<name>I5B0A0_9BACT</name>
<sequence>MLRQDFLKKLYNIPSAFEKRIKRRISGRPHVFFAVCPPGLGGVCETEVNRVSQKAGEIFSDNDRITDIKALPGGIEFTTRLKTACLANILMGSTTRILMRVASFKADGFRRLEEQIKSIDWELYLPPQSPPDIRVSTHKSRLYHSTAIADRIRPIIHDRLFLKDRSEQHDISKSAETISQPLMVRGENDRFELSLDMSGTSLYKRGIKEKIVKAPLRETLAFAILTRLDLSEKDMIADPMCGSGTFSLEGAMMQCALPPGAFRSFAFEAWPGFEEKSITHARNRLLAAAGACMDAGPLPPILARDIDQAAIDRLKQTCTRHRLFQRICPVCDDFFTMKPPPITDNQGVVLLNPPYGIRLDKNDDITALYKEIGNKLAADFKGWRAGVVCPGRKEFRALNLSLSTMPLFHGGLDLRTAIGVIGR</sequence>
<accession>I5B0A0</accession>
<dbReference type="HOGENOM" id="CLU_032119_3_3_7"/>
<dbReference type="STRING" id="879212.DespoDRAFT_00936"/>
<dbReference type="InterPro" id="IPR029063">
    <property type="entry name" value="SAM-dependent_MTases_sf"/>
</dbReference>
<dbReference type="PROSITE" id="PS01261">
    <property type="entry name" value="UPF0020"/>
    <property type="match status" value="1"/>
</dbReference>
<dbReference type="GO" id="GO:0008990">
    <property type="term" value="F:rRNA (guanine-N2-)-methyltransferase activity"/>
    <property type="evidence" value="ECO:0007669"/>
    <property type="project" value="TreeGrafter"/>
</dbReference>
<feature type="domain" description="Ribosomal RNA large subunit methyltransferase K/L-like methyltransferase" evidence="3">
    <location>
        <begin position="205"/>
        <end position="396"/>
    </location>
</feature>
<dbReference type="EMBL" id="CM001488">
    <property type="protein sequence ID" value="EIM62913.1"/>
    <property type="molecule type" value="Genomic_DNA"/>
</dbReference>
<dbReference type="GO" id="GO:0003676">
    <property type="term" value="F:nucleic acid binding"/>
    <property type="evidence" value="ECO:0007669"/>
    <property type="project" value="InterPro"/>
</dbReference>
<dbReference type="OrthoDB" id="9809404at2"/>
<reference evidence="4 5" key="1">
    <citation type="submission" date="2011-09" db="EMBL/GenBank/DDBJ databases">
        <authorList>
            <consortium name="US DOE Joint Genome Institute (JGI-PGF)"/>
            <person name="Lucas S."/>
            <person name="Han J."/>
            <person name="Lapidus A."/>
            <person name="Cheng J.-F."/>
            <person name="Goodwin L."/>
            <person name="Pitluck S."/>
            <person name="Peters L."/>
            <person name="Land M.L."/>
            <person name="Hauser L."/>
            <person name="Orellana R."/>
            <person name="Lovley D."/>
            <person name="Woyke T.J."/>
        </authorList>
    </citation>
    <scope>NUCLEOTIDE SEQUENCE [LARGE SCALE GENOMIC DNA]</scope>
    <source>
        <strain evidence="4 5">2ac9</strain>
    </source>
</reference>
<gene>
    <name evidence="4" type="ORF">DespoDRAFT_00936</name>
</gene>
<dbReference type="InterPro" id="IPR000241">
    <property type="entry name" value="RlmKL-like_Mtase"/>
</dbReference>
<keyword evidence="1 4" id="KW-0489">Methyltransferase</keyword>
<keyword evidence="2" id="KW-0808">Transferase</keyword>
<dbReference type="PANTHER" id="PTHR47313">
    <property type="entry name" value="RIBOSOMAL RNA LARGE SUBUNIT METHYLTRANSFERASE K/L"/>
    <property type="match status" value="1"/>
</dbReference>
<reference evidence="4 5" key="2">
    <citation type="submission" date="2012-02" db="EMBL/GenBank/DDBJ databases">
        <title>Improved High-Quality Draft sequence of Desulfobacter postgatei 2ac9.</title>
        <authorList>
            <consortium name="US DOE Joint Genome Institute"/>
            <person name="Lucas S."/>
            <person name="Han J."/>
            <person name="Lapidus A."/>
            <person name="Cheng J.-F."/>
            <person name="Goodwin L."/>
            <person name="Pitluck S."/>
            <person name="Peters L."/>
            <person name="Ovchinnikova G."/>
            <person name="Held B."/>
            <person name="Detter J.C."/>
            <person name="Han C."/>
            <person name="Tapia R."/>
            <person name="Land M."/>
            <person name="Hauser L."/>
            <person name="Kyrpides N."/>
            <person name="Ivanova N."/>
            <person name="Pagani I."/>
            <person name="Orellana R."/>
            <person name="Lovley D."/>
            <person name="Woyke T."/>
        </authorList>
    </citation>
    <scope>NUCLEOTIDE SEQUENCE [LARGE SCALE GENOMIC DNA]</scope>
    <source>
        <strain evidence="4 5">2ac9</strain>
    </source>
</reference>
<protein>
    <submittedName>
        <fullName evidence="4">Putative N6-adenine-specific DNA methylase</fullName>
    </submittedName>
</protein>
<dbReference type="InterPro" id="IPR002052">
    <property type="entry name" value="DNA_methylase_N6_adenine_CS"/>
</dbReference>
<dbReference type="Gene3D" id="3.30.2130.30">
    <property type="match status" value="1"/>
</dbReference>
<dbReference type="PANTHER" id="PTHR47313:SF1">
    <property type="entry name" value="RIBOSOMAL RNA LARGE SUBUNIT METHYLTRANSFERASE K_L"/>
    <property type="match status" value="1"/>
</dbReference>
<dbReference type="Pfam" id="PF01170">
    <property type="entry name" value="UPF0020"/>
    <property type="match status" value="1"/>
</dbReference>
<dbReference type="Proteomes" id="UP000005778">
    <property type="component" value="Chromosome"/>
</dbReference>
<evidence type="ECO:0000256" key="2">
    <source>
        <dbReference type="ARBA" id="ARBA00022679"/>
    </source>
</evidence>
<dbReference type="InterPro" id="IPR053943">
    <property type="entry name" value="RlmKL-like_Mtase_CS"/>
</dbReference>
<proteinExistence type="predicted"/>
<evidence type="ECO:0000313" key="5">
    <source>
        <dbReference type="Proteomes" id="UP000005778"/>
    </source>
</evidence>
<dbReference type="PROSITE" id="PS00092">
    <property type="entry name" value="N6_MTASE"/>
    <property type="match status" value="1"/>
</dbReference>
<evidence type="ECO:0000313" key="4">
    <source>
        <dbReference type="EMBL" id="EIM62913.1"/>
    </source>
</evidence>
<dbReference type="Gene3D" id="3.40.50.150">
    <property type="entry name" value="Vaccinia Virus protein VP39"/>
    <property type="match status" value="1"/>
</dbReference>
<organism evidence="4 5">
    <name type="scientific">Desulfobacter postgatei 2ac9</name>
    <dbReference type="NCBI Taxonomy" id="879212"/>
    <lineage>
        <taxon>Bacteria</taxon>
        <taxon>Pseudomonadati</taxon>
        <taxon>Thermodesulfobacteriota</taxon>
        <taxon>Desulfobacteria</taxon>
        <taxon>Desulfobacterales</taxon>
        <taxon>Desulfobacteraceae</taxon>
        <taxon>Desulfobacter</taxon>
    </lineage>
</organism>
<keyword evidence="5" id="KW-1185">Reference proteome</keyword>
<dbReference type="RefSeq" id="WP_004071764.1">
    <property type="nucleotide sequence ID" value="NZ_CM001488.1"/>
</dbReference>
<dbReference type="CDD" id="cd11715">
    <property type="entry name" value="THUMP_AdoMetMT"/>
    <property type="match status" value="1"/>
</dbReference>
<dbReference type="GO" id="GO:0070043">
    <property type="term" value="F:rRNA (guanine-N7-)-methyltransferase activity"/>
    <property type="evidence" value="ECO:0007669"/>
    <property type="project" value="TreeGrafter"/>
</dbReference>
<dbReference type="AlphaFoldDB" id="I5B0A0"/>
<evidence type="ECO:0000259" key="3">
    <source>
        <dbReference type="Pfam" id="PF01170"/>
    </source>
</evidence>
<dbReference type="eggNOG" id="COG0116">
    <property type="taxonomic scope" value="Bacteria"/>
</dbReference>
<evidence type="ECO:0000256" key="1">
    <source>
        <dbReference type="ARBA" id="ARBA00022603"/>
    </source>
</evidence>
<dbReference type="SUPFAM" id="SSF53335">
    <property type="entry name" value="S-adenosyl-L-methionine-dependent methyltransferases"/>
    <property type="match status" value="1"/>
</dbReference>